<dbReference type="InterPro" id="IPR004365">
    <property type="entry name" value="NA-bd_OB_tRNA"/>
</dbReference>
<feature type="binding site" evidence="8">
    <location>
        <position position="485"/>
    </location>
    <ligand>
        <name>ATP</name>
        <dbReference type="ChEBI" id="CHEBI:30616"/>
    </ligand>
</feature>
<name>A0A0W0VEI2_9GAMM</name>
<dbReference type="GO" id="GO:0003676">
    <property type="term" value="F:nucleic acid binding"/>
    <property type="evidence" value="ECO:0007669"/>
    <property type="project" value="InterPro"/>
</dbReference>
<feature type="binding site" evidence="8">
    <location>
        <begin position="537"/>
        <end position="540"/>
    </location>
    <ligand>
        <name>ATP</name>
        <dbReference type="ChEBI" id="CHEBI:30616"/>
    </ligand>
</feature>
<dbReference type="NCBIfam" id="NF001750">
    <property type="entry name" value="PRK00476.1"/>
    <property type="match status" value="1"/>
</dbReference>
<dbReference type="PATRIC" id="fig|45067.4.peg.2659"/>
<dbReference type="HAMAP" id="MF_00044">
    <property type="entry name" value="Asp_tRNA_synth_type1"/>
    <property type="match status" value="1"/>
</dbReference>
<dbReference type="CDD" id="cd04317">
    <property type="entry name" value="EcAspRS_like_N"/>
    <property type="match status" value="1"/>
</dbReference>
<organism evidence="10 11">
    <name type="scientific">Legionella lansingensis</name>
    <dbReference type="NCBI Taxonomy" id="45067"/>
    <lineage>
        <taxon>Bacteria</taxon>
        <taxon>Pseudomonadati</taxon>
        <taxon>Pseudomonadota</taxon>
        <taxon>Gammaproteobacteria</taxon>
        <taxon>Legionellales</taxon>
        <taxon>Legionellaceae</taxon>
        <taxon>Legionella</taxon>
    </lineage>
</organism>
<dbReference type="PROSITE" id="PS50862">
    <property type="entry name" value="AA_TRNA_LIGASE_II"/>
    <property type="match status" value="1"/>
</dbReference>
<proteinExistence type="inferred from homology"/>
<comment type="similarity">
    <text evidence="1 8">Belongs to the class-II aminoacyl-tRNA synthetase family. Type 1 subfamily.</text>
</comment>
<dbReference type="GO" id="GO:0005737">
    <property type="term" value="C:cytoplasm"/>
    <property type="evidence" value="ECO:0007669"/>
    <property type="project" value="UniProtKB-SubCell"/>
</dbReference>
<dbReference type="STRING" id="45067.Llan_2529"/>
<feature type="binding site" evidence="8">
    <location>
        <position position="173"/>
    </location>
    <ligand>
        <name>L-aspartate</name>
        <dbReference type="ChEBI" id="CHEBI:29991"/>
    </ligand>
</feature>
<sequence>MRSHYCTSINETMLGQSVNVCGWVHNRRDHGGVIFLDIRDRSGLVQVVYEPEFTAVFAVAEKLRHEFVVRITGTVRSRPQGMFNDKMATGHIEILGTELEILNQSKTPPFLPDEYQAVNEDLRYRYRYLDLRRSEMQYNLTLRHNMISCIRGYLNSQGFLDIETPMLTKATPEGARDYLVPSRVHQGQFFALPQSPQLFKQLLMMSGFDKYYQIVRCFRDEDLRADRQPEFTQLDIEMSFINESHIQTLIEGMLQKVFKEVLQIELPGKLPKMTYAEAMRRFGSDKPDLRIPLELVDVADLVKGCDFNVFATAAANPEGRVVALKLPGGCELSRKDLDGYGEFVGIYGAKGLAYIKVNNLEQGIQGLQSPILKFLSETCVKAILDRMNAKTGDVVFFGAGHAQLVNESMGALRVKLGHDRHLVEEGWRLLWVVNWPMFEVDYKTQQLQAMHHPFTSPQELSTESLRQNPTTTLARAYDIVINGFEIGGGSIRIHDPKLQQTVFDLLGIGEQEANEKFGFLLDALEYGCPPHGGIALGIDRLAMLLTHSSSIRDVIAFPKTQSAACLLTNAPTPVGATQLNELGIRLAATSTSK</sequence>
<dbReference type="GO" id="GO:0050560">
    <property type="term" value="F:aspartate-tRNA(Asn) ligase activity"/>
    <property type="evidence" value="ECO:0007669"/>
    <property type="project" value="UniProtKB-EC"/>
</dbReference>
<evidence type="ECO:0000313" key="10">
    <source>
        <dbReference type="EMBL" id="KTD18542.1"/>
    </source>
</evidence>
<evidence type="ECO:0000313" key="11">
    <source>
        <dbReference type="Proteomes" id="UP000054869"/>
    </source>
</evidence>
<dbReference type="InterPro" id="IPR012340">
    <property type="entry name" value="NA-bd_OB-fold"/>
</dbReference>
<dbReference type="Gene3D" id="3.30.1360.30">
    <property type="entry name" value="GAD-like domain"/>
    <property type="match status" value="1"/>
</dbReference>
<feature type="binding site" evidence="8">
    <location>
        <position position="228"/>
    </location>
    <ligand>
        <name>ATP</name>
        <dbReference type="ChEBI" id="CHEBI:30616"/>
    </ligand>
</feature>
<accession>A0A0W0VEI2</accession>
<feature type="binding site" evidence="8">
    <location>
        <position position="451"/>
    </location>
    <ligand>
        <name>L-aspartate</name>
        <dbReference type="ChEBI" id="CHEBI:29991"/>
    </ligand>
</feature>
<dbReference type="eggNOG" id="COG0173">
    <property type="taxonomic scope" value="Bacteria"/>
</dbReference>
<feature type="binding site" evidence="8">
    <location>
        <position position="219"/>
    </location>
    <ligand>
        <name>L-aspartate</name>
        <dbReference type="ChEBI" id="CHEBI:29991"/>
    </ligand>
</feature>
<dbReference type="CDD" id="cd00777">
    <property type="entry name" value="AspRS_core"/>
    <property type="match status" value="1"/>
</dbReference>
<keyword evidence="7 8" id="KW-0030">Aminoacyl-tRNA synthetase</keyword>
<evidence type="ECO:0000256" key="6">
    <source>
        <dbReference type="ARBA" id="ARBA00022917"/>
    </source>
</evidence>
<dbReference type="InterPro" id="IPR029351">
    <property type="entry name" value="GAD_dom"/>
</dbReference>
<comment type="function">
    <text evidence="8">Aspartyl-tRNA synthetase with relaxed tRNA specificity since it is able to aspartylate not only its cognate tRNA(Asp) but also tRNA(Asn). Reaction proceeds in two steps: L-aspartate is first activated by ATP to form Asp-AMP and then transferred to the acceptor end of tRNA(Asp/Asn).</text>
</comment>
<dbReference type="RefSeq" id="WP_028374174.1">
    <property type="nucleotide sequence ID" value="NZ_CAAAJD010000047.1"/>
</dbReference>
<dbReference type="PRINTS" id="PR01042">
    <property type="entry name" value="TRNASYNTHASP"/>
</dbReference>
<dbReference type="GO" id="GO:0006422">
    <property type="term" value="P:aspartyl-tRNA aminoacylation"/>
    <property type="evidence" value="ECO:0007669"/>
    <property type="project" value="UniProtKB-UniRule"/>
</dbReference>
<protein>
    <recommendedName>
        <fullName evidence="8">Aspartate--tRNA(Asp/Asn) ligase</fullName>
        <ecNumber evidence="8">6.1.1.23</ecNumber>
    </recommendedName>
    <alternativeName>
        <fullName evidence="8">Aspartyl-tRNA synthetase</fullName>
        <shortName evidence="8">AspRS</shortName>
    </alternativeName>
    <alternativeName>
        <fullName evidence="8">Non-discriminating aspartyl-tRNA synthetase</fullName>
        <shortName evidence="8">ND-AspRS</shortName>
    </alternativeName>
</protein>
<comment type="catalytic activity">
    <reaction evidence="8">
        <text>tRNA(Asx) + L-aspartate + ATP = L-aspartyl-tRNA(Asx) + AMP + diphosphate</text>
        <dbReference type="Rhea" id="RHEA:18349"/>
        <dbReference type="Rhea" id="RHEA-COMP:9710"/>
        <dbReference type="Rhea" id="RHEA-COMP:9711"/>
        <dbReference type="ChEBI" id="CHEBI:29991"/>
        <dbReference type="ChEBI" id="CHEBI:30616"/>
        <dbReference type="ChEBI" id="CHEBI:33019"/>
        <dbReference type="ChEBI" id="CHEBI:78442"/>
        <dbReference type="ChEBI" id="CHEBI:78516"/>
        <dbReference type="ChEBI" id="CHEBI:456215"/>
        <dbReference type="EC" id="6.1.1.23"/>
    </reaction>
</comment>
<dbReference type="SUPFAM" id="SSF50249">
    <property type="entry name" value="Nucleic acid-binding proteins"/>
    <property type="match status" value="1"/>
</dbReference>
<evidence type="ECO:0000256" key="1">
    <source>
        <dbReference type="ARBA" id="ARBA00006303"/>
    </source>
</evidence>
<reference evidence="10 11" key="1">
    <citation type="submission" date="2015-11" db="EMBL/GenBank/DDBJ databases">
        <title>Genomic analysis of 38 Legionella species identifies large and diverse effector repertoires.</title>
        <authorList>
            <person name="Burstein D."/>
            <person name="Amaro F."/>
            <person name="Zusman T."/>
            <person name="Lifshitz Z."/>
            <person name="Cohen O."/>
            <person name="Gilbert J.A."/>
            <person name="Pupko T."/>
            <person name="Shuman H.A."/>
            <person name="Segal G."/>
        </authorList>
    </citation>
    <scope>NUCLEOTIDE SEQUENCE [LARGE SCALE GENOMIC DNA]</scope>
    <source>
        <strain evidence="10 11">ATCC 49751</strain>
    </source>
</reference>
<dbReference type="InterPro" id="IPR002312">
    <property type="entry name" value="Asp/Asn-tRNA-synth_IIb"/>
</dbReference>
<keyword evidence="6 8" id="KW-0648">Protein biosynthesis</keyword>
<feature type="site" description="Important for tRNA non-discrimination" evidence="8">
    <location>
        <position position="81"/>
    </location>
</feature>
<keyword evidence="11" id="KW-1185">Reference proteome</keyword>
<dbReference type="Pfam" id="PF02938">
    <property type="entry name" value="GAD"/>
    <property type="match status" value="1"/>
</dbReference>
<dbReference type="EMBL" id="LNYI01000062">
    <property type="protein sequence ID" value="KTD18542.1"/>
    <property type="molecule type" value="Genomic_DNA"/>
</dbReference>
<keyword evidence="3 8" id="KW-0436">Ligase</keyword>
<evidence type="ECO:0000256" key="2">
    <source>
        <dbReference type="ARBA" id="ARBA00022490"/>
    </source>
</evidence>
<evidence type="ECO:0000256" key="4">
    <source>
        <dbReference type="ARBA" id="ARBA00022741"/>
    </source>
</evidence>
<dbReference type="InterPro" id="IPR004115">
    <property type="entry name" value="GAD-like_sf"/>
</dbReference>
<dbReference type="EC" id="6.1.1.23" evidence="8"/>
<feature type="site" description="Important for tRNA non-discrimination" evidence="8">
    <location>
        <position position="30"/>
    </location>
</feature>
<evidence type="ECO:0000256" key="5">
    <source>
        <dbReference type="ARBA" id="ARBA00022840"/>
    </source>
</evidence>
<dbReference type="GO" id="GO:0004815">
    <property type="term" value="F:aspartate-tRNA ligase activity"/>
    <property type="evidence" value="ECO:0007669"/>
    <property type="project" value="UniProtKB-UniRule"/>
</dbReference>
<comment type="subcellular location">
    <subcellularLocation>
        <location evidence="8">Cytoplasm</location>
    </subcellularLocation>
</comment>
<dbReference type="PANTHER" id="PTHR22594:SF5">
    <property type="entry name" value="ASPARTATE--TRNA LIGASE, MITOCHONDRIAL"/>
    <property type="match status" value="1"/>
</dbReference>
<feature type="binding site" evidence="8">
    <location>
        <begin position="219"/>
        <end position="221"/>
    </location>
    <ligand>
        <name>ATP</name>
        <dbReference type="ChEBI" id="CHEBI:30616"/>
    </ligand>
</feature>
<comment type="subunit">
    <text evidence="8">Homodimer.</text>
</comment>
<dbReference type="Gene3D" id="2.40.50.140">
    <property type="entry name" value="Nucleic acid-binding proteins"/>
    <property type="match status" value="1"/>
</dbReference>
<dbReference type="InterPro" id="IPR047089">
    <property type="entry name" value="Asp-tRNA-ligase_1_N"/>
</dbReference>
<dbReference type="Gene3D" id="3.30.930.10">
    <property type="entry name" value="Bira Bifunctional Protein, Domain 2"/>
    <property type="match status" value="1"/>
</dbReference>
<dbReference type="Proteomes" id="UP000054869">
    <property type="component" value="Unassembled WGS sequence"/>
</dbReference>
<dbReference type="InterPro" id="IPR045864">
    <property type="entry name" value="aa-tRNA-synth_II/BPL/LPL"/>
</dbReference>
<keyword evidence="2 8" id="KW-0963">Cytoplasm</keyword>
<evidence type="ECO:0000256" key="8">
    <source>
        <dbReference type="HAMAP-Rule" id="MF_00044"/>
    </source>
</evidence>
<feature type="domain" description="Aminoacyl-transfer RNA synthetases class-II family profile" evidence="9">
    <location>
        <begin position="140"/>
        <end position="558"/>
    </location>
</feature>
<evidence type="ECO:0000256" key="3">
    <source>
        <dbReference type="ARBA" id="ARBA00022598"/>
    </source>
</evidence>
<dbReference type="SUPFAM" id="SSF55261">
    <property type="entry name" value="GAD domain-like"/>
    <property type="match status" value="1"/>
</dbReference>
<dbReference type="InterPro" id="IPR004524">
    <property type="entry name" value="Asp-tRNA-ligase_1"/>
</dbReference>
<keyword evidence="4 8" id="KW-0547">Nucleotide-binding</keyword>
<feature type="binding site" evidence="8">
    <location>
        <position position="492"/>
    </location>
    <ligand>
        <name>L-aspartate</name>
        <dbReference type="ChEBI" id="CHEBI:29991"/>
    </ligand>
</feature>
<dbReference type="Pfam" id="PF00152">
    <property type="entry name" value="tRNA-synt_2"/>
    <property type="match status" value="1"/>
</dbReference>
<dbReference type="InterPro" id="IPR004364">
    <property type="entry name" value="Aa-tRNA-synt_II"/>
</dbReference>
<dbReference type="GO" id="GO:0005524">
    <property type="term" value="F:ATP binding"/>
    <property type="evidence" value="ECO:0007669"/>
    <property type="project" value="UniProtKB-UniRule"/>
</dbReference>
<evidence type="ECO:0000256" key="7">
    <source>
        <dbReference type="ARBA" id="ARBA00023146"/>
    </source>
</evidence>
<gene>
    <name evidence="8 10" type="primary">aspS</name>
    <name evidence="10" type="ORF">Llan_2529</name>
</gene>
<feature type="region of interest" description="Aspartate" evidence="8">
    <location>
        <begin position="197"/>
        <end position="200"/>
    </location>
</feature>
<dbReference type="NCBIfam" id="TIGR00459">
    <property type="entry name" value="aspS_bact"/>
    <property type="match status" value="1"/>
</dbReference>
<keyword evidence="5 8" id="KW-0067">ATP-binding</keyword>
<comment type="caution">
    <text evidence="10">The sequence shown here is derived from an EMBL/GenBank/DDBJ whole genome shotgun (WGS) entry which is preliminary data.</text>
</comment>
<dbReference type="SUPFAM" id="SSF55681">
    <property type="entry name" value="Class II aaRS and biotin synthetases"/>
    <property type="match status" value="1"/>
</dbReference>
<dbReference type="PANTHER" id="PTHR22594">
    <property type="entry name" value="ASPARTYL/LYSYL-TRNA SYNTHETASE"/>
    <property type="match status" value="1"/>
</dbReference>
<dbReference type="InterPro" id="IPR006195">
    <property type="entry name" value="aa-tRNA-synth_II"/>
</dbReference>
<dbReference type="AlphaFoldDB" id="A0A0W0VEI2"/>
<dbReference type="InterPro" id="IPR047090">
    <property type="entry name" value="AspRS_core"/>
</dbReference>
<evidence type="ECO:0000259" key="9">
    <source>
        <dbReference type="PROSITE" id="PS50862"/>
    </source>
</evidence>
<dbReference type="OrthoDB" id="9802326at2"/>
<dbReference type="Pfam" id="PF01336">
    <property type="entry name" value="tRNA_anti-codon"/>
    <property type="match status" value="1"/>
</dbReference>